<protein>
    <submittedName>
        <fullName evidence="11">Lipoprotein signal peptidase</fullName>
    </submittedName>
</protein>
<dbReference type="Proteomes" id="UP000033934">
    <property type="component" value="Unassembled WGS sequence"/>
</dbReference>
<dbReference type="GO" id="GO:0004190">
    <property type="term" value="F:aspartic-type endopeptidase activity"/>
    <property type="evidence" value="ECO:0007669"/>
    <property type="project" value="UniProtKB-KW"/>
</dbReference>
<dbReference type="PANTHER" id="PTHR33695:SF1">
    <property type="entry name" value="LIPOPROTEIN SIGNAL PEPTIDASE"/>
    <property type="match status" value="1"/>
</dbReference>
<dbReference type="InterPro" id="IPR001872">
    <property type="entry name" value="Peptidase_A8"/>
</dbReference>
<keyword evidence="6" id="KW-0378">Hydrolase</keyword>
<accession>A0A0G0LH00</accession>
<proteinExistence type="inferred from homology"/>
<dbReference type="EMBL" id="LBVO01000055">
    <property type="protein sequence ID" value="KKQ87195.1"/>
    <property type="molecule type" value="Genomic_DNA"/>
</dbReference>
<keyword evidence="3" id="KW-0645">Protease</keyword>
<keyword evidence="7 10" id="KW-1133">Transmembrane helix</keyword>
<evidence type="ECO:0000256" key="9">
    <source>
        <dbReference type="RuleBase" id="RU004181"/>
    </source>
</evidence>
<evidence type="ECO:0000256" key="10">
    <source>
        <dbReference type="SAM" id="Phobius"/>
    </source>
</evidence>
<feature type="transmembrane region" description="Helical" evidence="10">
    <location>
        <begin position="6"/>
        <end position="23"/>
    </location>
</feature>
<keyword evidence="2" id="KW-1003">Cell membrane</keyword>
<keyword evidence="8 10" id="KW-0472">Membrane</keyword>
<feature type="transmembrane region" description="Helical" evidence="10">
    <location>
        <begin position="69"/>
        <end position="89"/>
    </location>
</feature>
<reference evidence="11 12" key="1">
    <citation type="journal article" date="2015" name="Nature">
        <title>rRNA introns, odd ribosomes, and small enigmatic genomes across a large radiation of phyla.</title>
        <authorList>
            <person name="Brown C.T."/>
            <person name="Hug L.A."/>
            <person name="Thomas B.C."/>
            <person name="Sharon I."/>
            <person name="Castelle C.J."/>
            <person name="Singh A."/>
            <person name="Wilkins M.J."/>
            <person name="Williams K.H."/>
            <person name="Banfield J.F."/>
        </authorList>
    </citation>
    <scope>NUCLEOTIDE SEQUENCE [LARGE SCALE GENOMIC DNA]</scope>
</reference>
<dbReference type="PANTHER" id="PTHR33695">
    <property type="entry name" value="LIPOPROTEIN SIGNAL PEPTIDASE"/>
    <property type="match status" value="1"/>
</dbReference>
<feature type="transmembrane region" description="Helical" evidence="10">
    <location>
        <begin position="30"/>
        <end position="49"/>
    </location>
</feature>
<evidence type="ECO:0000256" key="5">
    <source>
        <dbReference type="ARBA" id="ARBA00022750"/>
    </source>
</evidence>
<sequence>MIAKYLLIALGWLVILIYLVLNNKKVVTSIRWPLFLILAGTLANGLEVVTRGQVFDYIDLTKIGIPWPIFNVADVAIVVGLFWLIYLFFTSIGKR</sequence>
<comment type="caution">
    <text evidence="11">The sequence shown here is derived from an EMBL/GenBank/DDBJ whole genome shotgun (WGS) entry which is preliminary data.</text>
</comment>
<evidence type="ECO:0000256" key="3">
    <source>
        <dbReference type="ARBA" id="ARBA00022670"/>
    </source>
</evidence>
<dbReference type="GO" id="GO:0006508">
    <property type="term" value="P:proteolysis"/>
    <property type="evidence" value="ECO:0007669"/>
    <property type="project" value="UniProtKB-KW"/>
</dbReference>
<dbReference type="Pfam" id="PF01252">
    <property type="entry name" value="Peptidase_A8"/>
    <property type="match status" value="1"/>
</dbReference>
<evidence type="ECO:0000313" key="11">
    <source>
        <dbReference type="EMBL" id="KKQ87195.1"/>
    </source>
</evidence>
<evidence type="ECO:0000256" key="8">
    <source>
        <dbReference type="ARBA" id="ARBA00023136"/>
    </source>
</evidence>
<evidence type="ECO:0000256" key="1">
    <source>
        <dbReference type="ARBA" id="ARBA00006139"/>
    </source>
</evidence>
<keyword evidence="4 10" id="KW-0812">Transmembrane</keyword>
<evidence type="ECO:0000256" key="2">
    <source>
        <dbReference type="ARBA" id="ARBA00022475"/>
    </source>
</evidence>
<keyword evidence="5" id="KW-0064">Aspartyl protease</keyword>
<dbReference type="GO" id="GO:0016020">
    <property type="term" value="C:membrane"/>
    <property type="evidence" value="ECO:0007669"/>
    <property type="project" value="InterPro"/>
</dbReference>
<comment type="similarity">
    <text evidence="1 9">Belongs to the peptidase A8 family.</text>
</comment>
<evidence type="ECO:0000256" key="7">
    <source>
        <dbReference type="ARBA" id="ARBA00022989"/>
    </source>
</evidence>
<dbReference type="AlphaFoldDB" id="A0A0G0LH00"/>
<gene>
    <name evidence="11" type="ORF">UT11_C0055G0005</name>
</gene>
<evidence type="ECO:0000256" key="4">
    <source>
        <dbReference type="ARBA" id="ARBA00022692"/>
    </source>
</evidence>
<name>A0A0G0LH00_9BACT</name>
<keyword evidence="11" id="KW-0449">Lipoprotein</keyword>
<organism evidence="11 12">
    <name type="scientific">Berkelbacteria bacterium GW2011_GWA2_38_9</name>
    <dbReference type="NCBI Taxonomy" id="1618334"/>
    <lineage>
        <taxon>Bacteria</taxon>
        <taxon>Candidatus Berkelbacteria</taxon>
    </lineage>
</organism>
<evidence type="ECO:0000256" key="6">
    <source>
        <dbReference type="ARBA" id="ARBA00022801"/>
    </source>
</evidence>
<evidence type="ECO:0000313" key="12">
    <source>
        <dbReference type="Proteomes" id="UP000033934"/>
    </source>
</evidence>
<dbReference type="PRINTS" id="PR00781">
    <property type="entry name" value="LIPOSIGPTASE"/>
</dbReference>